<accession>A0A564ZCX9</accession>
<dbReference type="GO" id="GO:0005874">
    <property type="term" value="C:microtubule"/>
    <property type="evidence" value="ECO:0007669"/>
    <property type="project" value="UniProtKB-KW"/>
</dbReference>
<evidence type="ECO:0000256" key="1">
    <source>
        <dbReference type="RuleBase" id="RU365010"/>
    </source>
</evidence>
<keyword evidence="1" id="KW-0206">Cytoskeleton</keyword>
<comment type="similarity">
    <text evidence="1">Belongs to the dynein light chain family.</text>
</comment>
<dbReference type="Gene3D" id="3.30.740.10">
    <property type="entry name" value="Protein Inhibitor Of Neuronal Nitric Oxide Synthase"/>
    <property type="match status" value="1"/>
</dbReference>
<dbReference type="InterPro" id="IPR001372">
    <property type="entry name" value="Dynein_light_chain_typ-1/2"/>
</dbReference>
<keyword evidence="1" id="KW-0243">Dynein</keyword>
<reference evidence="2 3" key="1">
    <citation type="submission" date="2019-07" db="EMBL/GenBank/DDBJ databases">
        <authorList>
            <person name="Jastrzebski P J."/>
            <person name="Paukszto L."/>
            <person name="Jastrzebski P J."/>
        </authorList>
    </citation>
    <scope>NUCLEOTIDE SEQUENCE [LARGE SCALE GENOMIC DNA]</scope>
    <source>
        <strain evidence="2 3">WMS-il1</strain>
    </source>
</reference>
<evidence type="ECO:0000313" key="3">
    <source>
        <dbReference type="Proteomes" id="UP000321570"/>
    </source>
</evidence>
<dbReference type="Pfam" id="PF01221">
    <property type="entry name" value="Dynein_light"/>
    <property type="match status" value="1"/>
</dbReference>
<name>A0A564ZCX9_HYMDI</name>
<evidence type="ECO:0000313" key="2">
    <source>
        <dbReference type="EMBL" id="VUZ57229.1"/>
    </source>
</evidence>
<dbReference type="SUPFAM" id="SSF54648">
    <property type="entry name" value="DLC"/>
    <property type="match status" value="1"/>
</dbReference>
<proteinExistence type="inferred from homology"/>
<dbReference type="AlphaFoldDB" id="A0A564ZCX9"/>
<keyword evidence="1" id="KW-0963">Cytoplasm</keyword>
<comment type="subcellular location">
    <subcellularLocation>
        <location evidence="1">Cytoplasm</location>
        <location evidence="1">Cytoskeleton</location>
    </subcellularLocation>
</comment>
<dbReference type="GO" id="GO:0007017">
    <property type="term" value="P:microtubule-based process"/>
    <property type="evidence" value="ECO:0007669"/>
    <property type="project" value="InterPro"/>
</dbReference>
<dbReference type="Proteomes" id="UP000321570">
    <property type="component" value="Unassembled WGS sequence"/>
</dbReference>
<sequence>MFRYSRSQQQEQTFSPEERLEVLSTKMSRNMEQDALDVASRALQRSREPREIAQYIKKEFDEKYEPNWHCIVGNHFGRISIPFPVESLLIKKFAHNPFFFVWFFTSSLWMAGKNTDSHRQTCSALNSQ</sequence>
<dbReference type="PANTHER" id="PTHR11886:SF35">
    <property type="entry name" value="DYNEIN LIGHT CHAIN"/>
    <property type="match status" value="1"/>
</dbReference>
<keyword evidence="3" id="KW-1185">Reference proteome</keyword>
<dbReference type="InterPro" id="IPR037177">
    <property type="entry name" value="DLC_sf"/>
</dbReference>
<dbReference type="GO" id="GO:0045505">
    <property type="term" value="F:dynein intermediate chain binding"/>
    <property type="evidence" value="ECO:0007669"/>
    <property type="project" value="TreeGrafter"/>
</dbReference>
<dbReference type="PANTHER" id="PTHR11886">
    <property type="entry name" value="DYNEIN LIGHT CHAIN"/>
    <property type="match status" value="1"/>
</dbReference>
<keyword evidence="1" id="KW-0505">Motor protein</keyword>
<protein>
    <recommendedName>
        <fullName evidence="1">Dynein light chain</fullName>
    </recommendedName>
</protein>
<organism evidence="2 3">
    <name type="scientific">Hymenolepis diminuta</name>
    <name type="common">Rat tapeworm</name>
    <dbReference type="NCBI Taxonomy" id="6216"/>
    <lineage>
        <taxon>Eukaryota</taxon>
        <taxon>Metazoa</taxon>
        <taxon>Spiralia</taxon>
        <taxon>Lophotrochozoa</taxon>
        <taxon>Platyhelminthes</taxon>
        <taxon>Cestoda</taxon>
        <taxon>Eucestoda</taxon>
        <taxon>Cyclophyllidea</taxon>
        <taxon>Hymenolepididae</taxon>
        <taxon>Hymenolepis</taxon>
    </lineage>
</organism>
<dbReference type="GO" id="GO:0005868">
    <property type="term" value="C:cytoplasmic dynein complex"/>
    <property type="evidence" value="ECO:0007669"/>
    <property type="project" value="TreeGrafter"/>
</dbReference>
<dbReference type="EMBL" id="CABIJS010000714">
    <property type="protein sequence ID" value="VUZ57229.1"/>
    <property type="molecule type" value="Genomic_DNA"/>
</dbReference>
<dbReference type="SMART" id="SM01375">
    <property type="entry name" value="Dynein_light"/>
    <property type="match status" value="1"/>
</dbReference>
<keyword evidence="1" id="KW-0493">Microtubule</keyword>
<gene>
    <name evidence="2" type="ORF">WMSIL1_LOCUS14734</name>
</gene>